<evidence type="ECO:0000259" key="1">
    <source>
        <dbReference type="PROSITE" id="PS50878"/>
    </source>
</evidence>
<accession>A0A815ZHL7</accession>
<evidence type="ECO:0000313" key="2">
    <source>
        <dbReference type="EMBL" id="CAF1584889.1"/>
    </source>
</evidence>
<sequence>MVSFDIVSLFIRVPLARAIDLILDKMYGPTHTCSFSELKRADLCSKCQHRYELKWLLDISTKDSLFIFNEKLYCQTKGIAMGSPLGPLLADIYINYLESKLKRRLEENGVLYWKRFVDDCFVLVNENTDIKKLLDILNSFDVDIQFTVETEKNNSISFLDILITRTNIDVNKTGLNTLPIEVLHSFLTITKRHMSLIRAVQYEQLLNILRLQYPREKLNNQKSLMLVPILYPAPTVFLSSSVDVHNILSEHAINVVQLLHRYLLAYRASQSIDQINFEKTNLNYLQQEITSLIYKPNYIGLICYAFDNVISKTSLKISSDYFTSLREILKLNQVQELLLVVALQDSIHVKCQALARGHVLKWLPEFFQTISNTLKNDYPLKFVRNQIKKTLNRHFEGLNKLSNETLTKLNESDNKEDDNECNVEPQEENDDKLMKSALYKHQMNMDHTINWNDWKIISKDCKKYRLLVRESLQILHKKTILNRTMCSVPLVIYPEGLQISEPTVKTKFGAINEPRTRANS</sequence>
<dbReference type="EMBL" id="CAJNOV010016141">
    <property type="protein sequence ID" value="CAF1584889.1"/>
    <property type="molecule type" value="Genomic_DNA"/>
</dbReference>
<dbReference type="CDD" id="cd00304">
    <property type="entry name" value="RT_like"/>
    <property type="match status" value="1"/>
</dbReference>
<dbReference type="SUPFAM" id="SSF56672">
    <property type="entry name" value="DNA/RNA polymerases"/>
    <property type="match status" value="1"/>
</dbReference>
<dbReference type="Pfam" id="PF00078">
    <property type="entry name" value="RVT_1"/>
    <property type="match status" value="1"/>
</dbReference>
<comment type="caution">
    <text evidence="2">The sequence shown here is derived from an EMBL/GenBank/DDBJ whole genome shotgun (WGS) entry which is preliminary data.</text>
</comment>
<dbReference type="InterPro" id="IPR043502">
    <property type="entry name" value="DNA/RNA_pol_sf"/>
</dbReference>
<organism evidence="2 3">
    <name type="scientific">Rotaria magnacalcarata</name>
    <dbReference type="NCBI Taxonomy" id="392030"/>
    <lineage>
        <taxon>Eukaryota</taxon>
        <taxon>Metazoa</taxon>
        <taxon>Spiralia</taxon>
        <taxon>Gnathifera</taxon>
        <taxon>Rotifera</taxon>
        <taxon>Eurotatoria</taxon>
        <taxon>Bdelloidea</taxon>
        <taxon>Philodinida</taxon>
        <taxon>Philodinidae</taxon>
        <taxon>Rotaria</taxon>
    </lineage>
</organism>
<dbReference type="AlphaFoldDB" id="A0A815ZHL7"/>
<dbReference type="PROSITE" id="PS50878">
    <property type="entry name" value="RT_POL"/>
    <property type="match status" value="1"/>
</dbReference>
<dbReference type="PANTHER" id="PTHR21301:SF10">
    <property type="entry name" value="REVERSE TRANSCRIPTASE DOMAIN-CONTAINING PROTEIN"/>
    <property type="match status" value="1"/>
</dbReference>
<dbReference type="PANTHER" id="PTHR21301">
    <property type="entry name" value="REVERSE TRANSCRIPTASE"/>
    <property type="match status" value="1"/>
</dbReference>
<feature type="domain" description="Reverse transcriptase" evidence="1">
    <location>
        <begin position="1"/>
        <end position="177"/>
    </location>
</feature>
<gene>
    <name evidence="2" type="ORF">CJN711_LOCUS33380</name>
</gene>
<dbReference type="InterPro" id="IPR000477">
    <property type="entry name" value="RT_dom"/>
</dbReference>
<proteinExistence type="predicted"/>
<reference evidence="2" key="1">
    <citation type="submission" date="2021-02" db="EMBL/GenBank/DDBJ databases">
        <authorList>
            <person name="Nowell W R."/>
        </authorList>
    </citation>
    <scope>NUCLEOTIDE SEQUENCE</scope>
</reference>
<protein>
    <recommendedName>
        <fullName evidence="1">Reverse transcriptase domain-containing protein</fullName>
    </recommendedName>
</protein>
<evidence type="ECO:0000313" key="3">
    <source>
        <dbReference type="Proteomes" id="UP000663855"/>
    </source>
</evidence>
<dbReference type="Proteomes" id="UP000663855">
    <property type="component" value="Unassembled WGS sequence"/>
</dbReference>
<name>A0A815ZHL7_9BILA</name>